<proteinExistence type="predicted"/>
<dbReference type="STRING" id="1314782.A0A165PV13"/>
<name>A0A165PV13_9AGAM</name>
<reference evidence="1 2" key="1">
    <citation type="journal article" date="2016" name="Mol. Biol. Evol.">
        <title>Comparative Genomics of Early-Diverging Mushroom-Forming Fungi Provides Insights into the Origins of Lignocellulose Decay Capabilities.</title>
        <authorList>
            <person name="Nagy L.G."/>
            <person name="Riley R."/>
            <person name="Tritt A."/>
            <person name="Adam C."/>
            <person name="Daum C."/>
            <person name="Floudas D."/>
            <person name="Sun H."/>
            <person name="Yadav J.S."/>
            <person name="Pangilinan J."/>
            <person name="Larsson K.H."/>
            <person name="Matsuura K."/>
            <person name="Barry K."/>
            <person name="Labutti K."/>
            <person name="Kuo R."/>
            <person name="Ohm R.A."/>
            <person name="Bhattacharya S.S."/>
            <person name="Shirouzu T."/>
            <person name="Yoshinaga Y."/>
            <person name="Martin F.M."/>
            <person name="Grigoriev I.V."/>
            <person name="Hibbett D.S."/>
        </authorList>
    </citation>
    <scope>NUCLEOTIDE SEQUENCE [LARGE SCALE GENOMIC DNA]</scope>
    <source>
        <strain evidence="1 2">HHB14362 ss-1</strain>
    </source>
</reference>
<keyword evidence="2" id="KW-1185">Reference proteome</keyword>
<accession>A0A165PV13</accession>
<dbReference type="InParanoid" id="A0A165PV13"/>
<dbReference type="Proteomes" id="UP000076761">
    <property type="component" value="Unassembled WGS sequence"/>
</dbReference>
<organism evidence="1 2">
    <name type="scientific">Neolentinus lepideus HHB14362 ss-1</name>
    <dbReference type="NCBI Taxonomy" id="1314782"/>
    <lineage>
        <taxon>Eukaryota</taxon>
        <taxon>Fungi</taxon>
        <taxon>Dikarya</taxon>
        <taxon>Basidiomycota</taxon>
        <taxon>Agaricomycotina</taxon>
        <taxon>Agaricomycetes</taxon>
        <taxon>Gloeophyllales</taxon>
        <taxon>Gloeophyllaceae</taxon>
        <taxon>Neolentinus</taxon>
    </lineage>
</organism>
<dbReference type="EMBL" id="KV425606">
    <property type="protein sequence ID" value="KZT21536.1"/>
    <property type="molecule type" value="Genomic_DNA"/>
</dbReference>
<evidence type="ECO:0000313" key="2">
    <source>
        <dbReference type="Proteomes" id="UP000076761"/>
    </source>
</evidence>
<evidence type="ECO:0000313" key="1">
    <source>
        <dbReference type="EMBL" id="KZT21536.1"/>
    </source>
</evidence>
<evidence type="ECO:0008006" key="3">
    <source>
        <dbReference type="Google" id="ProtNLM"/>
    </source>
</evidence>
<sequence length="221" mass="24883">MKCLHSYGLPVPEVYGYSPASDNAAKTEYLYGIYERYESQRCMAGAGGSDIVSIWRGPQPGEGGREGGHPAQGRVFLRWSRHETAYVVRQEITARRRPEIVRKRRGSARSSSQKELAYLEQFGQPLLLFRREGRDGYQYQEQSPSAHIENLKRYPSSHRHLSLGPLPSSNIVVWRSPDSGWQAVSLLDWQHASSVPLFPLAGVPQLLQNHDDPVSQAMTPP</sequence>
<dbReference type="OrthoDB" id="2831558at2759"/>
<gene>
    <name evidence="1" type="ORF">NEOLEDRAFT_1181696</name>
</gene>
<dbReference type="AlphaFoldDB" id="A0A165PV13"/>
<protein>
    <recommendedName>
        <fullName evidence="3">Aminoglycoside phosphotransferase domain-containing protein</fullName>
    </recommendedName>
</protein>